<sequence>MQFAGVLPEDATDPRLERLERLKDMPVPIVLLVPQPSVEFVDFGVSTTGSGSGVDAMTVSMSATLWRNPVDKSDPVNLADLDEDTRRAIEEVPPWPRPAWLVESVERMRYPMLWEAVQTTWHREETERSTLPALLVEHTTHVLMNQFREQLGLGVHDWSSPALTSERVVRRGVDVSIDGAVVSGSEIDTDPFVYAVGATLPSGGTLTAVVPRDHLPYLTLAFVQRPRSPTRHHRFRARG</sequence>
<dbReference type="AlphaFoldDB" id="A0A7Z7GET0"/>
<proteinExistence type="predicted"/>
<gene>
    <name evidence="1" type="ORF">SAMN04487751_2263</name>
</gene>
<protein>
    <submittedName>
        <fullName evidence="1">Uncharacterized protein</fullName>
    </submittedName>
</protein>
<dbReference type="Proteomes" id="UP000198702">
    <property type="component" value="Unassembled WGS sequence"/>
</dbReference>
<organism evidence="1 2">
    <name type="scientific">Microbacterium saccharophilum</name>
    <dbReference type="NCBI Taxonomy" id="1213358"/>
    <lineage>
        <taxon>Bacteria</taxon>
        <taxon>Bacillati</taxon>
        <taxon>Actinomycetota</taxon>
        <taxon>Actinomycetes</taxon>
        <taxon>Micrococcales</taxon>
        <taxon>Microbacteriaceae</taxon>
        <taxon>Microbacterium</taxon>
    </lineage>
</organism>
<dbReference type="EMBL" id="FOQZ01000003">
    <property type="protein sequence ID" value="SFI58793.1"/>
    <property type="molecule type" value="Genomic_DNA"/>
</dbReference>
<evidence type="ECO:0000313" key="2">
    <source>
        <dbReference type="Proteomes" id="UP000198702"/>
    </source>
</evidence>
<accession>A0A7Z7GET0</accession>
<name>A0A7Z7GET0_9MICO</name>
<comment type="caution">
    <text evidence="1">The sequence shown here is derived from an EMBL/GenBank/DDBJ whole genome shotgun (WGS) entry which is preliminary data.</text>
</comment>
<evidence type="ECO:0000313" key="1">
    <source>
        <dbReference type="EMBL" id="SFI58793.1"/>
    </source>
</evidence>
<dbReference type="RefSeq" id="WP_028496621.1">
    <property type="nucleotide sequence ID" value="NZ_FOQZ01000003.1"/>
</dbReference>
<reference evidence="1 2" key="1">
    <citation type="submission" date="2016-10" db="EMBL/GenBank/DDBJ databases">
        <authorList>
            <person name="Varghese N."/>
            <person name="Submissions S."/>
        </authorList>
    </citation>
    <scope>NUCLEOTIDE SEQUENCE [LARGE SCALE GENOMIC DNA]</scope>
    <source>
        <strain evidence="1 2">UNC380MFSha3.1</strain>
    </source>
</reference>